<dbReference type="SUPFAM" id="SSF53383">
    <property type="entry name" value="PLP-dependent transferases"/>
    <property type="match status" value="1"/>
</dbReference>
<comment type="similarity">
    <text evidence="1">Belongs to the class-II pyridoxal-phosphate-dependent aminotransferase family. Histidinol-phosphate aminotransferase subfamily.</text>
</comment>
<evidence type="ECO:0000313" key="6">
    <source>
        <dbReference type="EMBL" id="GLC25469.1"/>
    </source>
</evidence>
<evidence type="ECO:0000259" key="5">
    <source>
        <dbReference type="Pfam" id="PF00155"/>
    </source>
</evidence>
<gene>
    <name evidence="6" type="primary">hisC</name>
    <name evidence="6" type="ORF">rosag_19820</name>
</gene>
<evidence type="ECO:0000256" key="1">
    <source>
        <dbReference type="ARBA" id="ARBA00007970"/>
    </source>
</evidence>
<sequence length="391" mass="41225">MPLSRRSFVRSLGLSGAGVVSASLIGGRGREALAAELRRAGSLDSADHAGLALPDVIKLSSNENPRGPSEVALRALREALAGSSRYPFAQATALREAIAKANGVPVDHVLLGCGSSEVLRVAVDTFTSPAKALVTAAPTFEDAADRARVLGAPVRAIPVLGDLRLDLPTMAAQAGGAGLVFVCNPNNPTGTLYPATAIAVFVRRVKRDAPDAAVLIDEAYHEYVDDPAYATALPLALETPGVLVVRTFSKAHGMAGLRVGYAMARPETIRAMARHSLGINVNALGATAALASLGDRELAARERRLNGEAREYTTRFFASRGYRVTPSQANFVMVDVRRDPKAFQDACRAQQILVGRPFPPLATHARVSIGTMDEMRAATEVFARVLGKAAT</sequence>
<dbReference type="PROSITE" id="PS51318">
    <property type="entry name" value="TAT"/>
    <property type="match status" value="1"/>
</dbReference>
<proteinExistence type="inferred from homology"/>
<dbReference type="InterPro" id="IPR004839">
    <property type="entry name" value="Aminotransferase_I/II_large"/>
</dbReference>
<evidence type="ECO:0000256" key="4">
    <source>
        <dbReference type="ARBA" id="ARBA00022898"/>
    </source>
</evidence>
<keyword evidence="4" id="KW-0663">Pyridoxal phosphate</keyword>
<dbReference type="Gene3D" id="3.40.640.10">
    <property type="entry name" value="Type I PLP-dependent aspartate aminotransferase-like (Major domain)"/>
    <property type="match status" value="1"/>
</dbReference>
<organism evidence="6 7">
    <name type="scientific">Roseisolibacter agri</name>
    <dbReference type="NCBI Taxonomy" id="2014610"/>
    <lineage>
        <taxon>Bacteria</taxon>
        <taxon>Pseudomonadati</taxon>
        <taxon>Gemmatimonadota</taxon>
        <taxon>Gemmatimonadia</taxon>
        <taxon>Gemmatimonadales</taxon>
        <taxon>Gemmatimonadaceae</taxon>
        <taxon>Roseisolibacter</taxon>
    </lineage>
</organism>
<protein>
    <submittedName>
        <fullName evidence="6">Aminotransferase</fullName>
    </submittedName>
</protein>
<keyword evidence="3" id="KW-0808">Transferase</keyword>
<dbReference type="PANTHER" id="PTHR43643">
    <property type="entry name" value="HISTIDINOL-PHOSPHATE AMINOTRANSFERASE 2"/>
    <property type="match status" value="1"/>
</dbReference>
<dbReference type="InterPro" id="IPR015424">
    <property type="entry name" value="PyrdxlP-dep_Trfase"/>
</dbReference>
<dbReference type="Gene3D" id="3.90.1150.10">
    <property type="entry name" value="Aspartate Aminotransferase, domain 1"/>
    <property type="match status" value="1"/>
</dbReference>
<accession>A0AA37VEN3</accession>
<dbReference type="InterPro" id="IPR015422">
    <property type="entry name" value="PyrdxlP-dep_Trfase_small"/>
</dbReference>
<dbReference type="InterPro" id="IPR015421">
    <property type="entry name" value="PyrdxlP-dep_Trfase_major"/>
</dbReference>
<dbReference type="GO" id="GO:0008483">
    <property type="term" value="F:transaminase activity"/>
    <property type="evidence" value="ECO:0007669"/>
    <property type="project" value="UniProtKB-KW"/>
</dbReference>
<dbReference type="GO" id="GO:0030170">
    <property type="term" value="F:pyridoxal phosphate binding"/>
    <property type="evidence" value="ECO:0007669"/>
    <property type="project" value="InterPro"/>
</dbReference>
<evidence type="ECO:0000313" key="7">
    <source>
        <dbReference type="Proteomes" id="UP001161325"/>
    </source>
</evidence>
<reference evidence="6" key="1">
    <citation type="submission" date="2022-08" db="EMBL/GenBank/DDBJ databases">
        <title>Draft genome sequencing of Roseisolibacter agri AW1220.</title>
        <authorList>
            <person name="Tobiishi Y."/>
            <person name="Tonouchi A."/>
        </authorList>
    </citation>
    <scope>NUCLEOTIDE SEQUENCE</scope>
    <source>
        <strain evidence="6">AW1220</strain>
    </source>
</reference>
<dbReference type="AlphaFoldDB" id="A0AA37VEN3"/>
<dbReference type="PANTHER" id="PTHR43643:SF3">
    <property type="entry name" value="HISTIDINOL-PHOSPHATE AMINOTRANSFERASE"/>
    <property type="match status" value="1"/>
</dbReference>
<evidence type="ECO:0000256" key="2">
    <source>
        <dbReference type="ARBA" id="ARBA00022576"/>
    </source>
</evidence>
<keyword evidence="7" id="KW-1185">Reference proteome</keyword>
<dbReference type="InterPro" id="IPR006311">
    <property type="entry name" value="TAT_signal"/>
</dbReference>
<name>A0AA37VEN3_9BACT</name>
<dbReference type="CDD" id="cd00609">
    <property type="entry name" value="AAT_like"/>
    <property type="match status" value="1"/>
</dbReference>
<dbReference type="RefSeq" id="WP_284349925.1">
    <property type="nucleotide sequence ID" value="NZ_BRXS01000003.1"/>
</dbReference>
<feature type="domain" description="Aminotransferase class I/classII large" evidence="5">
    <location>
        <begin position="55"/>
        <end position="380"/>
    </location>
</feature>
<keyword evidence="2 6" id="KW-0032">Aminotransferase</keyword>
<dbReference type="Proteomes" id="UP001161325">
    <property type="component" value="Unassembled WGS sequence"/>
</dbReference>
<comment type="caution">
    <text evidence="6">The sequence shown here is derived from an EMBL/GenBank/DDBJ whole genome shotgun (WGS) entry which is preliminary data.</text>
</comment>
<dbReference type="InterPro" id="IPR050106">
    <property type="entry name" value="HistidinolP_aminotransfase"/>
</dbReference>
<dbReference type="EMBL" id="BRXS01000003">
    <property type="protein sequence ID" value="GLC25469.1"/>
    <property type="molecule type" value="Genomic_DNA"/>
</dbReference>
<dbReference type="Pfam" id="PF00155">
    <property type="entry name" value="Aminotran_1_2"/>
    <property type="match status" value="1"/>
</dbReference>
<evidence type="ECO:0000256" key="3">
    <source>
        <dbReference type="ARBA" id="ARBA00022679"/>
    </source>
</evidence>